<proteinExistence type="predicted"/>
<dbReference type="RefSeq" id="WP_014256281.1">
    <property type="nucleotide sequence ID" value="NC_016627.1"/>
</dbReference>
<reference evidence="1 2" key="2">
    <citation type="journal article" date="2012" name="Stand. Genomic Sci.">
        <title>Complete Genome Sequence of Clostridium clariflavum DSM 19732.</title>
        <authorList>
            <person name="Izquierdo J.A."/>
            <person name="Goodwin L."/>
            <person name="Davenport K.W."/>
            <person name="Teshima H."/>
            <person name="Bruce D."/>
            <person name="Detter C."/>
            <person name="Tapia R."/>
            <person name="Han S."/>
            <person name="Land M."/>
            <person name="Hauser L."/>
            <person name="Jeffries C.D."/>
            <person name="Han J."/>
            <person name="Pitluck S."/>
            <person name="Nolan M."/>
            <person name="Chen A."/>
            <person name="Huntemann M."/>
            <person name="Mavromatis K."/>
            <person name="Mikhailova N."/>
            <person name="Liolios K."/>
            <person name="Woyke T."/>
            <person name="Lynd L.R."/>
        </authorList>
    </citation>
    <scope>NUCLEOTIDE SEQUENCE [LARGE SCALE GENOMIC DNA]</scope>
    <source>
        <strain evidence="2">DSM 19732 / NBRC 101661 / EBR45</strain>
    </source>
</reference>
<gene>
    <name evidence="1" type="ordered locus">Clocl_3232</name>
</gene>
<dbReference type="eggNOG" id="ENOG5032N81">
    <property type="taxonomic scope" value="Bacteria"/>
</dbReference>
<dbReference type="EMBL" id="CP003065">
    <property type="protein sequence ID" value="AEV69747.1"/>
    <property type="molecule type" value="Genomic_DNA"/>
</dbReference>
<dbReference type="KEGG" id="ccl:Clocl_3232"/>
<dbReference type="HOGENOM" id="CLU_139018_0_0_9"/>
<evidence type="ECO:0000313" key="1">
    <source>
        <dbReference type="EMBL" id="AEV69747.1"/>
    </source>
</evidence>
<organism evidence="1 2">
    <name type="scientific">Acetivibrio clariflavus (strain DSM 19732 / NBRC 101661 / EBR45)</name>
    <name type="common">Clostridium clariflavum</name>
    <dbReference type="NCBI Taxonomy" id="720554"/>
    <lineage>
        <taxon>Bacteria</taxon>
        <taxon>Bacillati</taxon>
        <taxon>Bacillota</taxon>
        <taxon>Clostridia</taxon>
        <taxon>Eubacteriales</taxon>
        <taxon>Oscillospiraceae</taxon>
        <taxon>Acetivibrio</taxon>
    </lineage>
</organism>
<dbReference type="AlphaFoldDB" id="G8LWA0"/>
<name>G8LWA0_ACECE</name>
<accession>G8LWA0</accession>
<dbReference type="OrthoDB" id="2086109at2"/>
<dbReference type="Proteomes" id="UP000005435">
    <property type="component" value="Chromosome"/>
</dbReference>
<protein>
    <submittedName>
        <fullName evidence="1">Uncharacterized protein</fullName>
    </submittedName>
</protein>
<reference evidence="2" key="1">
    <citation type="submission" date="2011-12" db="EMBL/GenBank/DDBJ databases">
        <title>Complete sequence of Clostridium clariflavum DSM 19732.</title>
        <authorList>
            <consortium name="US DOE Joint Genome Institute"/>
            <person name="Lucas S."/>
            <person name="Han J."/>
            <person name="Lapidus A."/>
            <person name="Cheng J.-F."/>
            <person name="Goodwin L."/>
            <person name="Pitluck S."/>
            <person name="Peters L."/>
            <person name="Teshima H."/>
            <person name="Detter J.C."/>
            <person name="Han C."/>
            <person name="Tapia R."/>
            <person name="Land M."/>
            <person name="Hauser L."/>
            <person name="Kyrpides N."/>
            <person name="Ivanova N."/>
            <person name="Pagani I."/>
            <person name="Kitzmiller T."/>
            <person name="Lynd L."/>
            <person name="Izquierdo J."/>
            <person name="Woyke T."/>
        </authorList>
    </citation>
    <scope>NUCLEOTIDE SEQUENCE [LARGE SCALE GENOMIC DNA]</scope>
    <source>
        <strain evidence="2">DSM 19732 / NBRC 101661 / EBR45</strain>
    </source>
</reference>
<evidence type="ECO:0000313" key="2">
    <source>
        <dbReference type="Proteomes" id="UP000005435"/>
    </source>
</evidence>
<keyword evidence="2" id="KW-1185">Reference proteome</keyword>
<sequence length="152" mass="17527">MALVHEFVLLTQEECKEKINLNDIRVNKDVLEIHDDIILYIYDSLKWVPQAQTANSTEREYGLNYYGITMIDKEGAIVLYNILKAWSDLFKNSPPVLILTGSYSWTEGEDISSGGYEVIELDRDEVIGQFNKLMSFAKKVINENYQILHFGI</sequence>